<dbReference type="Proteomes" id="UP000198341">
    <property type="component" value="Chromosome 14"/>
</dbReference>
<evidence type="ECO:0000256" key="2">
    <source>
        <dbReference type="ARBA" id="ARBA00005754"/>
    </source>
</evidence>
<evidence type="ECO:0000256" key="1">
    <source>
        <dbReference type="ARBA" id="ARBA00004123"/>
    </source>
</evidence>
<name>K8EP74_9CHLO</name>
<feature type="domain" description="TOG" evidence="9">
    <location>
        <begin position="899"/>
        <end position="1139"/>
    </location>
</feature>
<dbReference type="Pfam" id="PF08920">
    <property type="entry name" value="SF3b1"/>
    <property type="match status" value="1"/>
</dbReference>
<feature type="compositionally biased region" description="Basic and acidic residues" evidence="8">
    <location>
        <begin position="92"/>
        <end position="111"/>
    </location>
</feature>
<dbReference type="EMBL" id="FO082265">
    <property type="protein sequence ID" value="CCO19754.1"/>
    <property type="molecule type" value="Genomic_DNA"/>
</dbReference>
<dbReference type="PANTHER" id="PTHR12097">
    <property type="entry name" value="SPLICING FACTOR 3B, SUBUNIT 1-RELATED"/>
    <property type="match status" value="1"/>
</dbReference>
<evidence type="ECO:0000256" key="8">
    <source>
        <dbReference type="SAM" id="MobiDB-lite"/>
    </source>
</evidence>
<feature type="region of interest" description="Disordered" evidence="8">
    <location>
        <begin position="375"/>
        <end position="395"/>
    </location>
</feature>
<dbReference type="InterPro" id="IPR015016">
    <property type="entry name" value="SF3b_su1"/>
</dbReference>
<dbReference type="InterPro" id="IPR054573">
    <property type="entry name" value="PP2A/SF3B1-like_HEAT"/>
</dbReference>
<evidence type="ECO:0000256" key="5">
    <source>
        <dbReference type="ARBA" id="ARBA00022737"/>
    </source>
</evidence>
<dbReference type="InterPro" id="IPR034085">
    <property type="entry name" value="TOG"/>
</dbReference>
<dbReference type="eggNOG" id="KOG0213">
    <property type="taxonomic scope" value="Eukaryota"/>
</dbReference>
<keyword evidence="3" id="KW-0507">mRNA processing</keyword>
<dbReference type="InterPro" id="IPR016024">
    <property type="entry name" value="ARM-type_fold"/>
</dbReference>
<dbReference type="Pfam" id="PF22646">
    <property type="entry name" value="PPP2R1A-like_HEAT"/>
    <property type="match status" value="1"/>
</dbReference>
<feature type="region of interest" description="Disordered" evidence="8">
    <location>
        <begin position="18"/>
        <end position="341"/>
    </location>
</feature>
<evidence type="ECO:0000256" key="3">
    <source>
        <dbReference type="ARBA" id="ARBA00022664"/>
    </source>
</evidence>
<dbReference type="InterPro" id="IPR011989">
    <property type="entry name" value="ARM-like"/>
</dbReference>
<dbReference type="KEGG" id="bpg:Bathy14g00240"/>
<dbReference type="FunFam" id="1.25.10.10:FF:000039">
    <property type="entry name" value="Splicing factor 3B subunit 1"/>
    <property type="match status" value="1"/>
</dbReference>
<evidence type="ECO:0000259" key="9">
    <source>
        <dbReference type="SMART" id="SM01349"/>
    </source>
</evidence>
<dbReference type="SMART" id="SM01349">
    <property type="entry name" value="TOG"/>
    <property type="match status" value="1"/>
</dbReference>
<evidence type="ECO:0000313" key="10">
    <source>
        <dbReference type="EMBL" id="CCO19754.1"/>
    </source>
</evidence>
<keyword evidence="6" id="KW-0508">mRNA splicing</keyword>
<dbReference type="Gene3D" id="1.25.10.10">
    <property type="entry name" value="Leucine-rich Repeat Variant"/>
    <property type="match status" value="3"/>
</dbReference>
<evidence type="ECO:0000256" key="4">
    <source>
        <dbReference type="ARBA" id="ARBA00022728"/>
    </source>
</evidence>
<comment type="subcellular location">
    <subcellularLocation>
        <location evidence="1">Nucleus</location>
    </subcellularLocation>
</comment>
<gene>
    <name evidence="10" type="ordered locus">Bathy14g00240</name>
</gene>
<protein>
    <recommendedName>
        <fullName evidence="9">TOG domain-containing protein</fullName>
    </recommendedName>
</protein>
<organism evidence="10 11">
    <name type="scientific">Bathycoccus prasinos</name>
    <dbReference type="NCBI Taxonomy" id="41875"/>
    <lineage>
        <taxon>Eukaryota</taxon>
        <taxon>Viridiplantae</taxon>
        <taxon>Chlorophyta</taxon>
        <taxon>Mamiellophyceae</taxon>
        <taxon>Mamiellales</taxon>
        <taxon>Bathycoccaceae</taxon>
        <taxon>Bathycoccus</taxon>
    </lineage>
</organism>
<feature type="compositionally biased region" description="Basic residues" evidence="8">
    <location>
        <begin position="53"/>
        <end position="62"/>
    </location>
</feature>
<proteinExistence type="inferred from homology"/>
<evidence type="ECO:0000256" key="6">
    <source>
        <dbReference type="ARBA" id="ARBA00023187"/>
    </source>
</evidence>
<sequence length="1327" mass="151337">MTKEDDDDDEEIIIERLQRERRQKRMNVDEKEEDKEDSFLSSDEEKNDDTNKKNNRQKRRLKSFTMPANATKDFIFQSGKGEDDQEEEEEELLYREKFGTSKKISDRENEYKKRRFQRQLSPERREGVLKKDSSSDNEQKGGEESKRGYKEAMREQMFAREKEETMRNIERKREREREEQKRREMFSSIKADDVEEKKKETTEEEAPNLEEKKRKRKSRWDKTTNGNEKNEEKEENVVVARTMDDSAANTEKVKEHRRRLQNDAWDDDDDDASQSVGNKKGGVTNEWDDDDSTTKATKKKPKRNRWDDATPRNQTQPSSTQTTGTRRKASRWDETPRNEPSVMMMQTPMINGGGLGSETPLMTGSTSAFMQTPARSSEFGGGQQQIPMTPDQLRSARHDREMEERNRFMTDDELDAVLPGLPQYKILEQPKNYVPLRTPARKAQFSLGGQTPLSSAGGAGNGGGGFSIPEENRTQMFDVPDVPEDLPTMKAEDYQYFAPLLKEIDEDALSIEEQKERKIMKLLLKVKNGLPPQRKSSLRQLTDKARELGAGPLFNQILPLLMSPTLEDQERHLLVKVIDRILYKLDDLVRPYVHKILVVIEPLLIDEDYYARVEGREIIANLSKAAGLATMIAAMRPDIDNVDEYVRNTTARAFAVVAHALTIPALLPFLKAVCQSKKSWQARHTGVKIVQQIAILSGVAVLPHLTKLVQIIESGLEDENQKVRMISALAIAALAEASTPYGIESFDSVLKPLWKGIRSHRGKTLAAFLKAIGYIIPLMDPVYASYYTKEVMVILIREFATADEEMKKITLKVVKQCVQTDGVDSEYVRTEIIPPFFKNFWVRRTALDRRNYLALVETTLELALKVGASDIISKIVEDLKDESEPFRRMVMECVTKVVEHLGVSDVDQRLEELLVDGVLYSFQEQTQDENDIMLNGFGTVVNALGQRAKPYLPQICGTIKWRLNNKNQDIRQQAADLISKVAPVMKVCEEEQLICHLGVVLYEYLGEEYPEVLGSILGALKSIVAVVGMSKMTPPVKDLLPRLTPILKNRHEKVQENCVDLVGRIADRGAEFVPAKEWMRICFELLELLKARKKAIRRASVNAFGYIAKAIGPQDVLATLLNNLKVQERQNRVCTTVAIAIVAETCAPFTVLPALMNEYRVPEINVQNGVLKSLAFLFEYIGEMGKDYIYAIAPLIEDALMDRDIVHRQTACVAVRHLLLGCARLNCEDAATHLMNFVWPNVFEQSPHVVNAVNEAIEASRVTLGPAYTLSHLVQGLFHPARMVRERYWRLYNNLYVGSQQSLVAAYPRLKDDQENVYKRHELEMVL</sequence>
<dbReference type="GeneID" id="19011951"/>
<dbReference type="GO" id="GO:0005681">
    <property type="term" value="C:spliceosomal complex"/>
    <property type="evidence" value="ECO:0007669"/>
    <property type="project" value="UniProtKB-KW"/>
</dbReference>
<keyword evidence="7" id="KW-0539">Nucleus</keyword>
<dbReference type="OrthoDB" id="438939at2759"/>
<evidence type="ECO:0000313" key="11">
    <source>
        <dbReference type="Proteomes" id="UP000198341"/>
    </source>
</evidence>
<dbReference type="GO" id="GO:0003729">
    <property type="term" value="F:mRNA binding"/>
    <property type="evidence" value="ECO:0007669"/>
    <property type="project" value="InterPro"/>
</dbReference>
<dbReference type="InterPro" id="IPR038737">
    <property type="entry name" value="SF3b_su1-like"/>
</dbReference>
<reference evidence="10 11" key="1">
    <citation type="submission" date="2011-10" db="EMBL/GenBank/DDBJ databases">
        <authorList>
            <person name="Genoscope - CEA"/>
        </authorList>
    </citation>
    <scope>NUCLEOTIDE SEQUENCE [LARGE SCALE GENOMIC DNA]</scope>
    <source>
        <strain evidence="10 11">RCC 1105</strain>
    </source>
</reference>
<dbReference type="FunFam" id="1.25.10.10:FF:000088">
    <property type="entry name" value="Splicing factor 3b, subunit 1"/>
    <property type="match status" value="1"/>
</dbReference>
<comment type="similarity">
    <text evidence="2">Belongs to the SF3B1 family.</text>
</comment>
<dbReference type="RefSeq" id="XP_007509297.1">
    <property type="nucleotide sequence ID" value="XM_007509235.1"/>
</dbReference>
<feature type="compositionally biased region" description="Low complexity" evidence="8">
    <location>
        <begin position="311"/>
        <end position="324"/>
    </location>
</feature>
<accession>K8EP74</accession>
<dbReference type="SUPFAM" id="SSF48371">
    <property type="entry name" value="ARM repeat"/>
    <property type="match status" value="2"/>
</dbReference>
<keyword evidence="4" id="KW-0747">Spliceosome</keyword>
<keyword evidence="5" id="KW-0677">Repeat</keyword>
<evidence type="ECO:0000256" key="7">
    <source>
        <dbReference type="ARBA" id="ARBA00023242"/>
    </source>
</evidence>
<keyword evidence="11" id="KW-1185">Reference proteome</keyword>
<feature type="compositionally biased region" description="Basic and acidic residues" evidence="8">
    <location>
        <begin position="121"/>
        <end position="201"/>
    </location>
</feature>
<dbReference type="STRING" id="41875.K8EP74"/>
<dbReference type="Pfam" id="PF13513">
    <property type="entry name" value="HEAT_EZ"/>
    <property type="match status" value="1"/>
</dbReference>
<dbReference type="GO" id="GO:0000245">
    <property type="term" value="P:spliceosomal complex assembly"/>
    <property type="evidence" value="ECO:0007669"/>
    <property type="project" value="InterPro"/>
</dbReference>